<dbReference type="EMBL" id="JEMY01000077">
    <property type="protein sequence ID" value="EXI83982.1"/>
    <property type="molecule type" value="Genomic_DNA"/>
</dbReference>
<accession>A0A011Q3Z3</accession>
<evidence type="ECO:0000313" key="1">
    <source>
        <dbReference type="EMBL" id="EXI83982.1"/>
    </source>
</evidence>
<comment type="caution">
    <text evidence="1">The sequence shown here is derived from an EMBL/GenBank/DDBJ whole genome shotgun (WGS) entry which is preliminary data.</text>
</comment>
<keyword evidence="2" id="KW-1185">Reference proteome</keyword>
<protein>
    <submittedName>
        <fullName evidence="1">Uncharacterized protein</fullName>
    </submittedName>
</protein>
<proteinExistence type="predicted"/>
<dbReference type="Proteomes" id="UP000022141">
    <property type="component" value="Unassembled WGS sequence"/>
</dbReference>
<dbReference type="AlphaFoldDB" id="A0A011Q3Z3"/>
<gene>
    <name evidence="1" type="ORF">AW11_04044</name>
</gene>
<evidence type="ECO:0000313" key="2">
    <source>
        <dbReference type="Proteomes" id="UP000022141"/>
    </source>
</evidence>
<dbReference type="STRING" id="1454004.AW11_04044"/>
<sequence>MWNGRYTFQSDAKVIDWDLDALVAGPAWG</sequence>
<reference evidence="1" key="1">
    <citation type="submission" date="2014-02" db="EMBL/GenBank/DDBJ databases">
        <title>Expanding our view of genomic diversity in Candidatus Accumulibacter clades.</title>
        <authorList>
            <person name="Skennerton C.T."/>
            <person name="Barr J.J."/>
            <person name="Slater F.R."/>
            <person name="Bond P.L."/>
            <person name="Tyson G.W."/>
        </authorList>
    </citation>
    <scope>NUCLEOTIDE SEQUENCE [LARGE SCALE GENOMIC DNA]</scope>
</reference>
<organism evidence="1 2">
    <name type="scientific">Accumulibacter regalis</name>
    <dbReference type="NCBI Taxonomy" id="522306"/>
    <lineage>
        <taxon>Bacteria</taxon>
        <taxon>Pseudomonadati</taxon>
        <taxon>Pseudomonadota</taxon>
        <taxon>Betaproteobacteria</taxon>
        <taxon>Candidatus Accumulibacter</taxon>
    </lineage>
</organism>
<name>A0A011Q3Z3_ACCRE</name>